<evidence type="ECO:0000313" key="1">
    <source>
        <dbReference type="EMBL" id="PON62037.1"/>
    </source>
</evidence>
<dbReference type="AlphaFoldDB" id="A0A2P5CLW7"/>
<sequence>MGPAKQAAGPGSAQHGLVLFTGRAWPDPKARSGWAEPSGYKTGPVRVSFLDFRAGPTRPTTIHKTARPDSNFCFGPNGSGRAEPDGPYLQLYF</sequence>
<dbReference type="InParanoid" id="A0A2P5CLW7"/>
<reference evidence="2" key="1">
    <citation type="submission" date="2016-06" db="EMBL/GenBank/DDBJ databases">
        <title>Parallel loss of symbiosis genes in relatives of nitrogen-fixing non-legume Parasponia.</title>
        <authorList>
            <person name="Van Velzen R."/>
            <person name="Holmer R."/>
            <person name="Bu F."/>
            <person name="Rutten L."/>
            <person name="Van Zeijl A."/>
            <person name="Liu W."/>
            <person name="Santuari L."/>
            <person name="Cao Q."/>
            <person name="Sharma T."/>
            <person name="Shen D."/>
            <person name="Roswanjaya Y."/>
            <person name="Wardhani T."/>
            <person name="Kalhor M.S."/>
            <person name="Jansen J."/>
            <person name="Van den Hoogen J."/>
            <person name="Gungor B."/>
            <person name="Hartog M."/>
            <person name="Hontelez J."/>
            <person name="Verver J."/>
            <person name="Yang W.-C."/>
            <person name="Schijlen E."/>
            <person name="Repin R."/>
            <person name="Schilthuizen M."/>
            <person name="Schranz E."/>
            <person name="Heidstra R."/>
            <person name="Miyata K."/>
            <person name="Fedorova E."/>
            <person name="Kohlen W."/>
            <person name="Bisseling T."/>
            <person name="Smit S."/>
            <person name="Geurts R."/>
        </authorList>
    </citation>
    <scope>NUCLEOTIDE SEQUENCE [LARGE SCALE GENOMIC DNA]</scope>
    <source>
        <strain evidence="2">cv. RG33-2</strain>
    </source>
</reference>
<keyword evidence="2" id="KW-1185">Reference proteome</keyword>
<protein>
    <submittedName>
        <fullName evidence="1">Uncharacterized protein</fullName>
    </submittedName>
</protein>
<accession>A0A2P5CLW7</accession>
<proteinExistence type="predicted"/>
<dbReference type="EMBL" id="JXTC01000351">
    <property type="protein sequence ID" value="PON62037.1"/>
    <property type="molecule type" value="Genomic_DNA"/>
</dbReference>
<organism evidence="1 2">
    <name type="scientific">Trema orientale</name>
    <name type="common">Charcoal tree</name>
    <name type="synonym">Celtis orientalis</name>
    <dbReference type="NCBI Taxonomy" id="63057"/>
    <lineage>
        <taxon>Eukaryota</taxon>
        <taxon>Viridiplantae</taxon>
        <taxon>Streptophyta</taxon>
        <taxon>Embryophyta</taxon>
        <taxon>Tracheophyta</taxon>
        <taxon>Spermatophyta</taxon>
        <taxon>Magnoliopsida</taxon>
        <taxon>eudicotyledons</taxon>
        <taxon>Gunneridae</taxon>
        <taxon>Pentapetalae</taxon>
        <taxon>rosids</taxon>
        <taxon>fabids</taxon>
        <taxon>Rosales</taxon>
        <taxon>Cannabaceae</taxon>
        <taxon>Trema</taxon>
    </lineage>
</organism>
<dbReference type="Proteomes" id="UP000237000">
    <property type="component" value="Unassembled WGS sequence"/>
</dbReference>
<evidence type="ECO:0000313" key="2">
    <source>
        <dbReference type="Proteomes" id="UP000237000"/>
    </source>
</evidence>
<comment type="caution">
    <text evidence="1">The sequence shown here is derived from an EMBL/GenBank/DDBJ whole genome shotgun (WGS) entry which is preliminary data.</text>
</comment>
<gene>
    <name evidence="1" type="ORF">TorRG33x02_280370</name>
</gene>
<name>A0A2P5CLW7_TREOI</name>